<dbReference type="InterPro" id="IPR036034">
    <property type="entry name" value="PDZ_sf"/>
</dbReference>
<dbReference type="PRINTS" id="PR00834">
    <property type="entry name" value="PROTEASES2C"/>
</dbReference>
<evidence type="ECO:0000313" key="15">
    <source>
        <dbReference type="EMBL" id="VAW78897.1"/>
    </source>
</evidence>
<dbReference type="Gene3D" id="2.40.10.120">
    <property type="match status" value="1"/>
</dbReference>
<evidence type="ECO:0000256" key="8">
    <source>
        <dbReference type="ARBA" id="ARBA00022737"/>
    </source>
</evidence>
<dbReference type="PANTHER" id="PTHR22939:SF130">
    <property type="entry name" value="PERIPLASMIC SERINE ENDOPROTEASE DEGP-LIKE-RELATED"/>
    <property type="match status" value="1"/>
</dbReference>
<dbReference type="InterPro" id="IPR011782">
    <property type="entry name" value="Pept_S1C_Do"/>
</dbReference>
<gene>
    <name evidence="15" type="ORF">MNBD_GAMMA13-1300</name>
</gene>
<accession>A0A3B0YTW4</accession>
<protein>
    <recommendedName>
        <fullName evidence="5">Probable periplasmic serine endoprotease DegP-like</fullName>
        <ecNumber evidence="4">3.4.21.107</ecNumber>
    </recommendedName>
    <alternativeName>
        <fullName evidence="13">Protease Do</fullName>
    </alternativeName>
</protein>
<evidence type="ECO:0000256" key="3">
    <source>
        <dbReference type="ARBA" id="ARBA00010541"/>
    </source>
</evidence>
<evidence type="ECO:0000259" key="14">
    <source>
        <dbReference type="PROSITE" id="PS50106"/>
    </source>
</evidence>
<evidence type="ECO:0000256" key="11">
    <source>
        <dbReference type="ARBA" id="ARBA00022825"/>
    </source>
</evidence>
<dbReference type="SMART" id="SM00228">
    <property type="entry name" value="PDZ"/>
    <property type="match status" value="2"/>
</dbReference>
<dbReference type="GO" id="GO:0004252">
    <property type="term" value="F:serine-type endopeptidase activity"/>
    <property type="evidence" value="ECO:0007669"/>
    <property type="project" value="InterPro"/>
</dbReference>
<comment type="similarity">
    <text evidence="3">Belongs to the peptidase S1C family.</text>
</comment>
<keyword evidence="10" id="KW-0378">Hydrolase</keyword>
<evidence type="ECO:0000256" key="9">
    <source>
        <dbReference type="ARBA" id="ARBA00022764"/>
    </source>
</evidence>
<evidence type="ECO:0000256" key="5">
    <source>
        <dbReference type="ARBA" id="ARBA00013958"/>
    </source>
</evidence>
<dbReference type="AlphaFoldDB" id="A0A3B0YTW4"/>
<dbReference type="SUPFAM" id="SSF50156">
    <property type="entry name" value="PDZ domain-like"/>
    <property type="match status" value="2"/>
</dbReference>
<keyword evidence="6 15" id="KW-0645">Protease</keyword>
<proteinExistence type="inferred from homology"/>
<keyword evidence="8" id="KW-0677">Repeat</keyword>
<evidence type="ECO:0000256" key="13">
    <source>
        <dbReference type="ARBA" id="ARBA00032850"/>
    </source>
</evidence>
<dbReference type="InterPro" id="IPR009003">
    <property type="entry name" value="Peptidase_S1_PA"/>
</dbReference>
<feature type="domain" description="PDZ" evidence="14">
    <location>
        <begin position="378"/>
        <end position="467"/>
    </location>
</feature>
<sequence length="481" mass="51333">MTVYRSKGWRVVLLAVVCLSVTQLQARELPDFTELVEEAGVAVVNISTTQKIKTGGMQLPEGIEIPDLPEGSPFGDLFKHFFGQPGGPGGRGAPQQREAKSLGSGFIISKDGYIMTNNHVIKDASEIIVRLEDRRELKAKVIGADGRSDVALLKIEADDLPVVKIGKSDNLKVGEWVLAIGSPFGFNSSATAGIVSAKGRALPRENYVPFIQTDVAINPGNSGGPLFNLSGEVVGVNSQIYSRTGGYMGLSFSIPIEVAMNVVEQLKTHGKVSRGWLGVLIQDVTLELAESFSMSKPQGALVAKVLPGSPAAEAKFEVGDIVIEFNGQDIEHSSSLPPVVGSTHVGKKVPVKVVRGGSNKTLWVKLGELPDEDEVIAKAEESKSTSDNRLNIKVANLTSQQRKELQLEGGILVEAVGEGAAADAGVREGDILLRVDNQLMKSVDDFEGKIEKLPTGKSVAILVQRRGGPIFLAMKVPEETQ</sequence>
<keyword evidence="11" id="KW-0720">Serine protease</keyword>
<dbReference type="SUPFAM" id="SSF50494">
    <property type="entry name" value="Trypsin-like serine proteases"/>
    <property type="match status" value="1"/>
</dbReference>
<dbReference type="Pfam" id="PF13180">
    <property type="entry name" value="PDZ_2"/>
    <property type="match status" value="1"/>
</dbReference>
<keyword evidence="9" id="KW-0574">Periplasm</keyword>
<feature type="domain" description="PDZ" evidence="14">
    <location>
        <begin position="271"/>
        <end position="357"/>
    </location>
</feature>
<dbReference type="InterPro" id="IPR041489">
    <property type="entry name" value="PDZ_6"/>
</dbReference>
<dbReference type="PANTHER" id="PTHR22939">
    <property type="entry name" value="SERINE PROTEASE FAMILY S1C HTRA-RELATED"/>
    <property type="match status" value="1"/>
</dbReference>
<dbReference type="InterPro" id="IPR001478">
    <property type="entry name" value="PDZ"/>
</dbReference>
<dbReference type="GO" id="GO:0042597">
    <property type="term" value="C:periplasmic space"/>
    <property type="evidence" value="ECO:0007669"/>
    <property type="project" value="UniProtKB-SubCell"/>
</dbReference>
<organism evidence="15">
    <name type="scientific">hydrothermal vent metagenome</name>
    <dbReference type="NCBI Taxonomy" id="652676"/>
    <lineage>
        <taxon>unclassified sequences</taxon>
        <taxon>metagenomes</taxon>
        <taxon>ecological metagenomes</taxon>
    </lineage>
</organism>
<evidence type="ECO:0000256" key="1">
    <source>
        <dbReference type="ARBA" id="ARBA00001772"/>
    </source>
</evidence>
<reference evidence="15" key="1">
    <citation type="submission" date="2018-06" db="EMBL/GenBank/DDBJ databases">
        <authorList>
            <person name="Zhirakovskaya E."/>
        </authorList>
    </citation>
    <scope>NUCLEOTIDE SEQUENCE</scope>
</reference>
<dbReference type="InterPro" id="IPR001940">
    <property type="entry name" value="Peptidase_S1C"/>
</dbReference>
<dbReference type="Gene3D" id="2.30.42.10">
    <property type="match status" value="2"/>
</dbReference>
<name>A0A3B0YTW4_9ZZZZ</name>
<dbReference type="PROSITE" id="PS50106">
    <property type="entry name" value="PDZ"/>
    <property type="match status" value="2"/>
</dbReference>
<comment type="catalytic activity">
    <reaction evidence="1">
        <text>Acts on substrates that are at least partially unfolded. The cleavage site P1 residue is normally between a pair of hydrophobic residues, such as Val-|-Val.</text>
        <dbReference type="EC" id="3.4.21.107"/>
    </reaction>
</comment>
<evidence type="ECO:0000256" key="7">
    <source>
        <dbReference type="ARBA" id="ARBA00022729"/>
    </source>
</evidence>
<evidence type="ECO:0000256" key="10">
    <source>
        <dbReference type="ARBA" id="ARBA00022801"/>
    </source>
</evidence>
<evidence type="ECO:0000256" key="4">
    <source>
        <dbReference type="ARBA" id="ARBA00013035"/>
    </source>
</evidence>
<dbReference type="Pfam" id="PF13365">
    <property type="entry name" value="Trypsin_2"/>
    <property type="match status" value="1"/>
</dbReference>
<evidence type="ECO:0000256" key="2">
    <source>
        <dbReference type="ARBA" id="ARBA00004418"/>
    </source>
</evidence>
<keyword evidence="7" id="KW-0732">Signal</keyword>
<dbReference type="NCBIfam" id="TIGR02037">
    <property type="entry name" value="degP_htrA_DO"/>
    <property type="match status" value="1"/>
</dbReference>
<dbReference type="Pfam" id="PF17820">
    <property type="entry name" value="PDZ_6"/>
    <property type="match status" value="1"/>
</dbReference>
<evidence type="ECO:0000256" key="6">
    <source>
        <dbReference type="ARBA" id="ARBA00022670"/>
    </source>
</evidence>
<evidence type="ECO:0000256" key="12">
    <source>
        <dbReference type="ARBA" id="ARBA00023016"/>
    </source>
</evidence>
<dbReference type="FunFam" id="2.40.10.120:FF:000007">
    <property type="entry name" value="Periplasmic serine endoprotease DegP-like"/>
    <property type="match status" value="1"/>
</dbReference>
<comment type="subcellular location">
    <subcellularLocation>
        <location evidence="2">Periplasm</location>
    </subcellularLocation>
</comment>
<keyword evidence="12" id="KW-0346">Stress response</keyword>
<dbReference type="EMBL" id="UOFK01000173">
    <property type="protein sequence ID" value="VAW78897.1"/>
    <property type="molecule type" value="Genomic_DNA"/>
</dbReference>
<dbReference type="GO" id="GO:0006508">
    <property type="term" value="P:proteolysis"/>
    <property type="evidence" value="ECO:0007669"/>
    <property type="project" value="UniProtKB-KW"/>
</dbReference>
<dbReference type="EC" id="3.4.21.107" evidence="4"/>